<evidence type="ECO:0000313" key="2">
    <source>
        <dbReference type="EMBL" id="PZR06015.1"/>
    </source>
</evidence>
<evidence type="ECO:0000313" key="3">
    <source>
        <dbReference type="Proteomes" id="UP000249061"/>
    </source>
</evidence>
<sequence length="271" mass="29028">MKKLMLLSMLSMFASCGGMGKMSLTAWGEDYIEQEIPAAEFEDGHTVKFTKFLVVVNEFTLATKTGMSGPAQTKPILIDVHKAGPIELERLDDVPAQKWDAVSWAIMPSADAVVVGDVSADDAARMKNEGYSVWVEGTVSKGLVTKNFAWGFKGNTKYSDCSSEDLGEGVTIPTGGTEVVQLTIHGDHFFYDDLQSPDAKLRGDALVKADADLDGMVTMTELNAVSLTTLPVGQYGTGGASQVKSLGDFVTALSRTIGHFRGEGECVTTPR</sequence>
<keyword evidence="1" id="KW-0732">Signal</keyword>
<organism evidence="2 3">
    <name type="scientific">Archangium gephyra</name>
    <dbReference type="NCBI Taxonomy" id="48"/>
    <lineage>
        <taxon>Bacteria</taxon>
        <taxon>Pseudomonadati</taxon>
        <taxon>Myxococcota</taxon>
        <taxon>Myxococcia</taxon>
        <taxon>Myxococcales</taxon>
        <taxon>Cystobacterineae</taxon>
        <taxon>Archangiaceae</taxon>
        <taxon>Archangium</taxon>
    </lineage>
</organism>
<proteinExistence type="predicted"/>
<comment type="caution">
    <text evidence="2">The sequence shown here is derived from an EMBL/GenBank/DDBJ whole genome shotgun (WGS) entry which is preliminary data.</text>
</comment>
<evidence type="ECO:0008006" key="4">
    <source>
        <dbReference type="Google" id="ProtNLM"/>
    </source>
</evidence>
<gene>
    <name evidence="2" type="ORF">DI536_30790</name>
</gene>
<accession>A0A2W5T3M6</accession>
<evidence type="ECO:0000256" key="1">
    <source>
        <dbReference type="SAM" id="SignalP"/>
    </source>
</evidence>
<dbReference type="EMBL" id="QFQP01000040">
    <property type="protein sequence ID" value="PZR06015.1"/>
    <property type="molecule type" value="Genomic_DNA"/>
</dbReference>
<dbReference type="AlphaFoldDB" id="A0A2W5T3M6"/>
<name>A0A2W5T3M6_9BACT</name>
<dbReference type="Proteomes" id="UP000249061">
    <property type="component" value="Unassembled WGS sequence"/>
</dbReference>
<feature type="signal peptide" evidence="1">
    <location>
        <begin position="1"/>
        <end position="20"/>
    </location>
</feature>
<dbReference type="PROSITE" id="PS51257">
    <property type="entry name" value="PROKAR_LIPOPROTEIN"/>
    <property type="match status" value="1"/>
</dbReference>
<reference evidence="2 3" key="1">
    <citation type="submission" date="2017-08" db="EMBL/GenBank/DDBJ databases">
        <title>Infants hospitalized years apart are colonized by the same room-sourced microbial strains.</title>
        <authorList>
            <person name="Brooks B."/>
            <person name="Olm M.R."/>
            <person name="Firek B.A."/>
            <person name="Baker R."/>
            <person name="Thomas B.C."/>
            <person name="Morowitz M.J."/>
            <person name="Banfield J.F."/>
        </authorList>
    </citation>
    <scope>NUCLEOTIDE SEQUENCE [LARGE SCALE GENOMIC DNA]</scope>
    <source>
        <strain evidence="2">S2_003_000_R2_14</strain>
    </source>
</reference>
<protein>
    <recommendedName>
        <fullName evidence="4">Lipoprotein</fullName>
    </recommendedName>
</protein>
<feature type="chain" id="PRO_5015927333" description="Lipoprotein" evidence="1">
    <location>
        <begin position="21"/>
        <end position="271"/>
    </location>
</feature>